<dbReference type="Proteomes" id="UP000515297">
    <property type="component" value="Chromosome"/>
</dbReference>
<evidence type="ECO:0000259" key="13">
    <source>
        <dbReference type="Pfam" id="PF01288"/>
    </source>
</evidence>
<evidence type="ECO:0000256" key="7">
    <source>
        <dbReference type="ARBA" id="ARBA00022777"/>
    </source>
</evidence>
<comment type="function">
    <text evidence="10">Catalyzes the transfer of pyrophosphate from adenosine triphosphate (ATP) to 6-hydroxymethyl-7,8-dihydropterin, an enzymatic step in folate biosynthesis pathway.</text>
</comment>
<dbReference type="PANTHER" id="PTHR43071">
    <property type="entry name" value="2-AMINO-4-HYDROXY-6-HYDROXYMETHYLDIHYDROPTERIDINE PYROPHOSPHOKINASE"/>
    <property type="match status" value="1"/>
</dbReference>
<evidence type="ECO:0000256" key="9">
    <source>
        <dbReference type="ARBA" id="ARBA00022909"/>
    </source>
</evidence>
<keyword evidence="5 14" id="KW-0808">Transferase</keyword>
<feature type="domain" description="7,8-dihydro-6-hydroxymethylpterin-pyrophosphokinase" evidence="13">
    <location>
        <begin position="11"/>
        <end position="142"/>
    </location>
</feature>
<dbReference type="AlphaFoldDB" id="A0A7G6VUD4"/>
<dbReference type="GO" id="GO:0005524">
    <property type="term" value="F:ATP binding"/>
    <property type="evidence" value="ECO:0007669"/>
    <property type="project" value="UniProtKB-KW"/>
</dbReference>
<dbReference type="Pfam" id="PF01288">
    <property type="entry name" value="HPPK"/>
    <property type="match status" value="1"/>
</dbReference>
<organism evidence="14 15">
    <name type="scientific">Croceicoccus marinus</name>
    <dbReference type="NCBI Taxonomy" id="450378"/>
    <lineage>
        <taxon>Bacteria</taxon>
        <taxon>Pseudomonadati</taxon>
        <taxon>Pseudomonadota</taxon>
        <taxon>Alphaproteobacteria</taxon>
        <taxon>Sphingomonadales</taxon>
        <taxon>Erythrobacteraceae</taxon>
        <taxon>Croceicoccus</taxon>
    </lineage>
</organism>
<comment type="pathway">
    <text evidence="1">Cofactor biosynthesis; tetrahydrofolate biosynthesis; 2-amino-4-hydroxy-6-hydroxymethyl-7,8-dihydropteridine diphosphate from 7,8-dihydroneopterin triphosphate: step 4/4.</text>
</comment>
<dbReference type="InterPro" id="IPR035907">
    <property type="entry name" value="Hppk_sf"/>
</dbReference>
<proteinExistence type="inferred from homology"/>
<dbReference type="Gene3D" id="3.30.70.560">
    <property type="entry name" value="7,8-Dihydro-6-hydroxymethylpterin-pyrophosphokinase HPPK"/>
    <property type="match status" value="1"/>
</dbReference>
<reference evidence="14 15" key="1">
    <citation type="submission" date="2020-08" db="EMBL/GenBank/DDBJ databases">
        <authorList>
            <person name="Liu G."/>
            <person name="Sun C."/>
        </authorList>
    </citation>
    <scope>NUCLEOTIDE SEQUENCE [LARGE SCALE GENOMIC DNA]</scope>
    <source>
        <strain evidence="14 15">OT19</strain>
    </source>
</reference>
<keyword evidence="6" id="KW-0547">Nucleotide-binding</keyword>
<evidence type="ECO:0000256" key="10">
    <source>
        <dbReference type="ARBA" id="ARBA00029409"/>
    </source>
</evidence>
<evidence type="ECO:0000313" key="14">
    <source>
        <dbReference type="EMBL" id="QNE05349.1"/>
    </source>
</evidence>
<sequence length="169" mass="18553">MHAGDRQHYLIGLGSNMRHVRHGSPAQIVRKAIERLDAASGCTVEAMSDIIRSAPVGPSAREYANAACLVGCDLSPTAMLAHVNAIEHAFGRRRSGQRWRQRTLDLDILLWSGGSHADSDLLIPHPQLPHRAFVLGPAAQIAGEWRDPLSGLSLRHLHARLTRPRPLPR</sequence>
<evidence type="ECO:0000256" key="5">
    <source>
        <dbReference type="ARBA" id="ARBA00022679"/>
    </source>
</evidence>
<dbReference type="GO" id="GO:0046656">
    <property type="term" value="P:folic acid biosynthetic process"/>
    <property type="evidence" value="ECO:0007669"/>
    <property type="project" value="UniProtKB-KW"/>
</dbReference>
<evidence type="ECO:0000256" key="4">
    <source>
        <dbReference type="ARBA" id="ARBA00016218"/>
    </source>
</evidence>
<evidence type="ECO:0000256" key="12">
    <source>
        <dbReference type="ARBA" id="ARBA00033413"/>
    </source>
</evidence>
<dbReference type="GO" id="GO:0046654">
    <property type="term" value="P:tetrahydrofolate biosynthetic process"/>
    <property type="evidence" value="ECO:0007669"/>
    <property type="project" value="UniProtKB-UniPathway"/>
</dbReference>
<gene>
    <name evidence="14" type="primary">folK</name>
    <name evidence="14" type="ORF">H4O24_01125</name>
</gene>
<protein>
    <recommendedName>
        <fullName evidence="4">2-amino-4-hydroxy-6-hydroxymethyldihydropteridine pyrophosphokinase</fullName>
        <ecNumber evidence="3">2.7.6.3</ecNumber>
    </recommendedName>
    <alternativeName>
        <fullName evidence="11">6-hydroxymethyl-7,8-dihydropterin pyrophosphokinase</fullName>
    </alternativeName>
    <alternativeName>
        <fullName evidence="12">7,8-dihydro-6-hydroxymethylpterin-pyrophosphokinase</fullName>
    </alternativeName>
</protein>
<dbReference type="PANTHER" id="PTHR43071:SF1">
    <property type="entry name" value="2-AMINO-4-HYDROXY-6-HYDROXYMETHYLDIHYDROPTERIDINE PYROPHOSPHOKINASE"/>
    <property type="match status" value="1"/>
</dbReference>
<evidence type="ECO:0000256" key="11">
    <source>
        <dbReference type="ARBA" id="ARBA00029766"/>
    </source>
</evidence>
<dbReference type="NCBIfam" id="TIGR01498">
    <property type="entry name" value="folK"/>
    <property type="match status" value="1"/>
</dbReference>
<dbReference type="SUPFAM" id="SSF55083">
    <property type="entry name" value="6-hydroxymethyl-7,8-dihydropterin pyrophosphokinase, HPPK"/>
    <property type="match status" value="1"/>
</dbReference>
<dbReference type="UniPathway" id="UPA00077">
    <property type="reaction ID" value="UER00155"/>
</dbReference>
<evidence type="ECO:0000256" key="3">
    <source>
        <dbReference type="ARBA" id="ARBA00013253"/>
    </source>
</evidence>
<comment type="similarity">
    <text evidence="2">Belongs to the HPPK family.</text>
</comment>
<dbReference type="RefSeq" id="WP_185884462.1">
    <property type="nucleotide sequence ID" value="NZ_CP060052.1"/>
</dbReference>
<dbReference type="EMBL" id="CP060052">
    <property type="protein sequence ID" value="QNE05349.1"/>
    <property type="molecule type" value="Genomic_DNA"/>
</dbReference>
<keyword evidence="8" id="KW-0067">ATP-binding</keyword>
<evidence type="ECO:0000256" key="1">
    <source>
        <dbReference type="ARBA" id="ARBA00005051"/>
    </source>
</evidence>
<evidence type="ECO:0000256" key="2">
    <source>
        <dbReference type="ARBA" id="ARBA00005810"/>
    </source>
</evidence>
<dbReference type="GO" id="GO:0016301">
    <property type="term" value="F:kinase activity"/>
    <property type="evidence" value="ECO:0007669"/>
    <property type="project" value="UniProtKB-KW"/>
</dbReference>
<dbReference type="CDD" id="cd00483">
    <property type="entry name" value="HPPK"/>
    <property type="match status" value="1"/>
</dbReference>
<evidence type="ECO:0000313" key="15">
    <source>
        <dbReference type="Proteomes" id="UP000515297"/>
    </source>
</evidence>
<dbReference type="InterPro" id="IPR000550">
    <property type="entry name" value="Hppk"/>
</dbReference>
<keyword evidence="9" id="KW-0289">Folate biosynthesis</keyword>
<accession>A0A7G6VUD4</accession>
<dbReference type="EC" id="2.7.6.3" evidence="3"/>
<name>A0A7G6VUD4_9SPHN</name>
<keyword evidence="7 14" id="KW-0418">Kinase</keyword>
<dbReference type="GO" id="GO:0003848">
    <property type="term" value="F:2-amino-4-hydroxy-6-hydroxymethyldihydropteridine diphosphokinase activity"/>
    <property type="evidence" value="ECO:0007669"/>
    <property type="project" value="UniProtKB-EC"/>
</dbReference>
<evidence type="ECO:0000256" key="6">
    <source>
        <dbReference type="ARBA" id="ARBA00022741"/>
    </source>
</evidence>
<evidence type="ECO:0000256" key="8">
    <source>
        <dbReference type="ARBA" id="ARBA00022840"/>
    </source>
</evidence>